<dbReference type="EMBL" id="BNBO01000004">
    <property type="protein sequence ID" value="GHH62853.1"/>
    <property type="molecule type" value="Genomic_DNA"/>
</dbReference>
<evidence type="ECO:0000259" key="3">
    <source>
        <dbReference type="SMART" id="SM00062"/>
    </source>
</evidence>
<gene>
    <name evidence="4" type="ORF">GCM10018781_11360</name>
</gene>
<organism evidence="4 5">
    <name type="scientific">Kitasatospora indigofera</name>
    <dbReference type="NCBI Taxonomy" id="67307"/>
    <lineage>
        <taxon>Bacteria</taxon>
        <taxon>Bacillati</taxon>
        <taxon>Actinomycetota</taxon>
        <taxon>Actinomycetes</taxon>
        <taxon>Kitasatosporales</taxon>
        <taxon>Streptomycetaceae</taxon>
        <taxon>Kitasatospora</taxon>
    </lineage>
</organism>
<comment type="caution">
    <text evidence="4">The sequence shown here is derived from an EMBL/GenBank/DDBJ whole genome shotgun (WGS) entry which is preliminary data.</text>
</comment>
<feature type="region of interest" description="Disordered" evidence="2">
    <location>
        <begin position="1"/>
        <end position="58"/>
    </location>
</feature>
<protein>
    <recommendedName>
        <fullName evidence="3">Solute-binding protein family 3/N-terminal domain-containing protein</fullName>
    </recommendedName>
</protein>
<keyword evidence="5" id="KW-1185">Reference proteome</keyword>
<name>A0A919KLH5_9ACTN</name>
<reference evidence="4" key="2">
    <citation type="submission" date="2020-09" db="EMBL/GenBank/DDBJ databases">
        <authorList>
            <person name="Sun Q."/>
            <person name="Ohkuma M."/>
        </authorList>
    </citation>
    <scope>NUCLEOTIDE SEQUENCE</scope>
    <source>
        <strain evidence="4">JCM 4646</strain>
    </source>
</reference>
<dbReference type="CDD" id="cd01004">
    <property type="entry name" value="PBP2_MidA_like"/>
    <property type="match status" value="1"/>
</dbReference>
<evidence type="ECO:0000313" key="4">
    <source>
        <dbReference type="EMBL" id="GHH62853.1"/>
    </source>
</evidence>
<dbReference type="PANTHER" id="PTHR35936">
    <property type="entry name" value="MEMBRANE-BOUND LYTIC MUREIN TRANSGLYCOSYLASE F"/>
    <property type="match status" value="1"/>
</dbReference>
<dbReference type="PANTHER" id="PTHR35936:SF17">
    <property type="entry name" value="ARGININE-BINDING EXTRACELLULAR PROTEIN ARTP"/>
    <property type="match status" value="1"/>
</dbReference>
<accession>A0A919KLH5</accession>
<dbReference type="SUPFAM" id="SSF53850">
    <property type="entry name" value="Periplasmic binding protein-like II"/>
    <property type="match status" value="1"/>
</dbReference>
<feature type="domain" description="Solute-binding protein family 3/N-terminal" evidence="3">
    <location>
        <begin position="126"/>
        <end position="367"/>
    </location>
</feature>
<dbReference type="InterPro" id="IPR001638">
    <property type="entry name" value="Solute-binding_3/MltF_N"/>
</dbReference>
<evidence type="ECO:0000256" key="2">
    <source>
        <dbReference type="SAM" id="MobiDB-lite"/>
    </source>
</evidence>
<reference evidence="4" key="1">
    <citation type="journal article" date="2014" name="Int. J. Syst. Evol. Microbiol.">
        <title>Complete genome sequence of Corynebacterium casei LMG S-19264T (=DSM 44701T), isolated from a smear-ripened cheese.</title>
        <authorList>
            <consortium name="US DOE Joint Genome Institute (JGI-PGF)"/>
            <person name="Walter F."/>
            <person name="Albersmeier A."/>
            <person name="Kalinowski J."/>
            <person name="Ruckert C."/>
        </authorList>
    </citation>
    <scope>NUCLEOTIDE SEQUENCE</scope>
    <source>
        <strain evidence="4">JCM 4646</strain>
    </source>
</reference>
<dbReference type="Proteomes" id="UP000617734">
    <property type="component" value="Unassembled WGS sequence"/>
</dbReference>
<proteinExistence type="predicted"/>
<dbReference type="Gene3D" id="3.40.190.10">
    <property type="entry name" value="Periplasmic binding protein-like II"/>
    <property type="match status" value="2"/>
</dbReference>
<evidence type="ECO:0000313" key="5">
    <source>
        <dbReference type="Proteomes" id="UP000617734"/>
    </source>
</evidence>
<evidence type="ECO:0000256" key="1">
    <source>
        <dbReference type="ARBA" id="ARBA00022729"/>
    </source>
</evidence>
<sequence length="379" mass="39839">MGAAAGDARIVFRPRRRDSTDRPPTHPVAAGWAPDETRAANTPAAFPVGAPPLSFPQERSTSMSRTFMSACPPAPPRSLRAPSRALAALGAGGLLLSGCGSDPAPADGSGAALRGKLPASVRAAGVLRIGSYLNYVPVDFKTPDGRPAGLDPDLADALAGYLGLRAEFVDMPFEKLTPAVQSKQIDLAMSAVIDTRQRQTGTDDDGRRIDPGVDFVDYFTSGTSIVVKTGNPAGINMLDSLCGHTVAVQRGTLQEAMMGRQTVACAKLGKPLQLHSLTNDDQALAEVGNGTAVAGLNDYPVAVYNTTAPDRGGRFQLTNGHFVQSGPYGITLRKDNTQLRDVLARTLDQLIRNGTYDKVLTKWNIRPGAVSSAIVNGGH</sequence>
<dbReference type="Pfam" id="PF00497">
    <property type="entry name" value="SBP_bac_3"/>
    <property type="match status" value="1"/>
</dbReference>
<dbReference type="AlphaFoldDB" id="A0A919KLH5"/>
<dbReference type="SMART" id="SM00062">
    <property type="entry name" value="PBPb"/>
    <property type="match status" value="1"/>
</dbReference>
<keyword evidence="1" id="KW-0732">Signal</keyword>